<gene>
    <name evidence="1" type="ORF">TKK_008407</name>
</gene>
<sequence>MKFLKKLLRKNEKPLQQIDRRLNEHNYPSNKRKKGKNELYPQLLQKINRSMPLECSQQYKKLKFANYELSNQTPDNCCFLKNGSCFVIDFIGKKRGETVIVGRQFEKLHSIENYPMDSTLRGIGKAMELSELKVVSAEEIEKKACLFKIGQDICIVPLLHH</sequence>
<dbReference type="Proteomes" id="UP001627154">
    <property type="component" value="Unassembled WGS sequence"/>
</dbReference>
<comment type="caution">
    <text evidence="1">The sequence shown here is derived from an EMBL/GenBank/DDBJ whole genome shotgun (WGS) entry which is preliminary data.</text>
</comment>
<evidence type="ECO:0000313" key="1">
    <source>
        <dbReference type="EMBL" id="KAL3398202.1"/>
    </source>
</evidence>
<keyword evidence="2" id="KW-1185">Reference proteome</keyword>
<accession>A0ABD2X097</accession>
<proteinExistence type="predicted"/>
<reference evidence="1 2" key="1">
    <citation type="journal article" date="2024" name="bioRxiv">
        <title>A reference genome for Trichogramma kaykai: A tiny desert-dwelling parasitoid wasp with competing sex-ratio distorters.</title>
        <authorList>
            <person name="Culotta J."/>
            <person name="Lindsey A.R."/>
        </authorList>
    </citation>
    <scope>NUCLEOTIDE SEQUENCE [LARGE SCALE GENOMIC DNA]</scope>
    <source>
        <strain evidence="1 2">KSX58</strain>
    </source>
</reference>
<name>A0ABD2X097_9HYME</name>
<organism evidence="1 2">
    <name type="scientific">Trichogramma kaykai</name>
    <dbReference type="NCBI Taxonomy" id="54128"/>
    <lineage>
        <taxon>Eukaryota</taxon>
        <taxon>Metazoa</taxon>
        <taxon>Ecdysozoa</taxon>
        <taxon>Arthropoda</taxon>
        <taxon>Hexapoda</taxon>
        <taxon>Insecta</taxon>
        <taxon>Pterygota</taxon>
        <taxon>Neoptera</taxon>
        <taxon>Endopterygota</taxon>
        <taxon>Hymenoptera</taxon>
        <taxon>Apocrita</taxon>
        <taxon>Proctotrupomorpha</taxon>
        <taxon>Chalcidoidea</taxon>
        <taxon>Trichogrammatidae</taxon>
        <taxon>Trichogramma</taxon>
    </lineage>
</organism>
<protein>
    <submittedName>
        <fullName evidence="1">Uncharacterized protein</fullName>
    </submittedName>
</protein>
<dbReference type="EMBL" id="JBJJXI010000060">
    <property type="protein sequence ID" value="KAL3398202.1"/>
    <property type="molecule type" value="Genomic_DNA"/>
</dbReference>
<dbReference type="AlphaFoldDB" id="A0ABD2X097"/>
<evidence type="ECO:0000313" key="2">
    <source>
        <dbReference type="Proteomes" id="UP001627154"/>
    </source>
</evidence>